<dbReference type="InterPro" id="IPR010998">
    <property type="entry name" value="Integrase_recombinase_N"/>
</dbReference>
<dbReference type="Gene3D" id="1.10.443.10">
    <property type="entry name" value="Intergrase catalytic core"/>
    <property type="match status" value="1"/>
</dbReference>
<evidence type="ECO:0000256" key="2">
    <source>
        <dbReference type="ARBA" id="ARBA00022908"/>
    </source>
</evidence>
<keyword evidence="4" id="KW-0233">DNA recombination</keyword>
<keyword evidence="2" id="KW-0229">DNA integration</keyword>
<accession>A0ABU3KI52</accession>
<dbReference type="Pfam" id="PF00589">
    <property type="entry name" value="Phage_integrase"/>
    <property type="match status" value="1"/>
</dbReference>
<evidence type="ECO:0000256" key="4">
    <source>
        <dbReference type="ARBA" id="ARBA00023172"/>
    </source>
</evidence>
<comment type="caution">
    <text evidence="6">The sequence shown here is derived from an EMBL/GenBank/DDBJ whole genome shotgun (WGS) entry which is preliminary data.</text>
</comment>
<sequence>MALITTKALEALRGMDDGKRLPDGGSMFGMVRATPDTKNPVSVDFQWRYKLNGKTRQVRIGSWPKMSLKALRDERDRLAVEVKSGTDPVQRKATEKLKIEVDQVEAHNKQLDRLEVIAQQQARLTVRQLFKLWRDLALKQRGDGGAEAQRAFERDVFPLIGDLAVADVKKAHVQNIVDTMMARDVVRMTKRVLSDLRQMFGFALDRDYVEADPTARIKKAKIGPDGERDRVLGEAELIDLLKKLPRSGMAETSQCALLIQMATITRIGETVGARWEHVDFERRLWVLPETKNGKSHQVWLSDFALRQFERLHAITGETPWCFPGSRYDPAIEKTNLPLDTKTVTKQVADRQREPGGQIAGRTKQIDALKLGGGQWRPHDLRRTGASAMAELGALPDVIEKCLNHTEENKMKRIYQRATYEGPMRDAWRLWGERLDLLTNKPANVVTLRAA</sequence>
<dbReference type="Pfam" id="PF22022">
    <property type="entry name" value="Phage_int_M"/>
    <property type="match status" value="1"/>
</dbReference>
<reference evidence="6 7" key="1">
    <citation type="submission" date="2023-08" db="EMBL/GenBank/DDBJ databases">
        <title>Rhodoferax potami sp. nov. and Rhodoferax mekongensis sp. nov., isolated from the Mekong River in Thailand.</title>
        <authorList>
            <person name="Kitikhun S."/>
            <person name="Charoenyingcharoen P."/>
            <person name="Siriarchawattana P."/>
            <person name="Likhitrattanapisal S."/>
            <person name="Nilsakha T."/>
            <person name="Chanpet A."/>
            <person name="Rattanawaree P."/>
            <person name="Ingsriswang S."/>
        </authorList>
    </citation>
    <scope>NUCLEOTIDE SEQUENCE [LARGE SCALE GENOMIC DNA]</scope>
    <source>
        <strain evidence="6 7">TBRC 17660</strain>
    </source>
</reference>
<dbReference type="InterPro" id="IPR013762">
    <property type="entry name" value="Integrase-like_cat_sf"/>
</dbReference>
<dbReference type="Pfam" id="PF13356">
    <property type="entry name" value="Arm-DNA-bind_3"/>
    <property type="match status" value="1"/>
</dbReference>
<dbReference type="InterPro" id="IPR038488">
    <property type="entry name" value="Integrase_DNA-bd_sf"/>
</dbReference>
<dbReference type="InterPro" id="IPR053876">
    <property type="entry name" value="Phage_int_M"/>
</dbReference>
<evidence type="ECO:0000256" key="3">
    <source>
        <dbReference type="ARBA" id="ARBA00023125"/>
    </source>
</evidence>
<name>A0ABU3KI52_9BURK</name>
<dbReference type="CDD" id="cd00801">
    <property type="entry name" value="INT_P4_C"/>
    <property type="match status" value="1"/>
</dbReference>
<gene>
    <name evidence="6" type="ORF">RAE19_01040</name>
</gene>
<dbReference type="InterPro" id="IPR025166">
    <property type="entry name" value="Integrase_DNA_bind_dom"/>
</dbReference>
<keyword evidence="3" id="KW-0238">DNA-binding</keyword>
<keyword evidence="7" id="KW-1185">Reference proteome</keyword>
<proteinExistence type="inferred from homology"/>
<evidence type="ECO:0000259" key="5">
    <source>
        <dbReference type="PROSITE" id="PS51898"/>
    </source>
</evidence>
<dbReference type="PANTHER" id="PTHR30629:SF2">
    <property type="entry name" value="PROPHAGE INTEGRASE INTS-RELATED"/>
    <property type="match status" value="1"/>
</dbReference>
<evidence type="ECO:0000313" key="6">
    <source>
        <dbReference type="EMBL" id="MDT7517340.1"/>
    </source>
</evidence>
<dbReference type="PANTHER" id="PTHR30629">
    <property type="entry name" value="PROPHAGE INTEGRASE"/>
    <property type="match status" value="1"/>
</dbReference>
<organism evidence="6 7">
    <name type="scientific">Rhodoferax potami</name>
    <dbReference type="NCBI Taxonomy" id="3068338"/>
    <lineage>
        <taxon>Bacteria</taxon>
        <taxon>Pseudomonadati</taxon>
        <taxon>Pseudomonadota</taxon>
        <taxon>Betaproteobacteria</taxon>
        <taxon>Burkholderiales</taxon>
        <taxon>Comamonadaceae</taxon>
        <taxon>Rhodoferax</taxon>
    </lineage>
</organism>
<feature type="domain" description="Tyr recombinase" evidence="5">
    <location>
        <begin position="227"/>
        <end position="428"/>
    </location>
</feature>
<dbReference type="InterPro" id="IPR050808">
    <property type="entry name" value="Phage_Integrase"/>
</dbReference>
<comment type="similarity">
    <text evidence="1">Belongs to the 'phage' integrase family.</text>
</comment>
<evidence type="ECO:0000313" key="7">
    <source>
        <dbReference type="Proteomes" id="UP001321700"/>
    </source>
</evidence>
<dbReference type="InterPro" id="IPR002104">
    <property type="entry name" value="Integrase_catalytic"/>
</dbReference>
<dbReference type="RefSeq" id="WP_313873174.1">
    <property type="nucleotide sequence ID" value="NZ_JAVBIK010000001.1"/>
</dbReference>
<dbReference type="InterPro" id="IPR011010">
    <property type="entry name" value="DNA_brk_join_enz"/>
</dbReference>
<evidence type="ECO:0000256" key="1">
    <source>
        <dbReference type="ARBA" id="ARBA00008857"/>
    </source>
</evidence>
<dbReference type="Gene3D" id="1.10.150.130">
    <property type="match status" value="1"/>
</dbReference>
<dbReference type="SUPFAM" id="SSF56349">
    <property type="entry name" value="DNA breaking-rejoining enzymes"/>
    <property type="match status" value="1"/>
</dbReference>
<protein>
    <submittedName>
        <fullName evidence="6">Tyrosine-type recombinase/integrase</fullName>
    </submittedName>
</protein>
<dbReference type="Gene3D" id="3.30.160.390">
    <property type="entry name" value="Integrase, DNA-binding domain"/>
    <property type="match status" value="1"/>
</dbReference>
<dbReference type="Proteomes" id="UP001321700">
    <property type="component" value="Unassembled WGS sequence"/>
</dbReference>
<dbReference type="EMBL" id="JAVBIK010000001">
    <property type="protein sequence ID" value="MDT7517340.1"/>
    <property type="molecule type" value="Genomic_DNA"/>
</dbReference>
<dbReference type="PROSITE" id="PS51898">
    <property type="entry name" value="TYR_RECOMBINASE"/>
    <property type="match status" value="1"/>
</dbReference>